<evidence type="ECO:0000313" key="3">
    <source>
        <dbReference type="Proteomes" id="UP000241964"/>
    </source>
</evidence>
<feature type="transmembrane region" description="Helical" evidence="1">
    <location>
        <begin position="120"/>
        <end position="139"/>
    </location>
</feature>
<comment type="caution">
    <text evidence="2">The sequence shown here is derived from an EMBL/GenBank/DDBJ whole genome shotgun (WGS) entry which is preliminary data.</text>
</comment>
<keyword evidence="3" id="KW-1185">Reference proteome</keyword>
<feature type="transmembrane region" description="Helical" evidence="1">
    <location>
        <begin position="91"/>
        <end position="114"/>
    </location>
</feature>
<dbReference type="Proteomes" id="UP000241964">
    <property type="component" value="Unassembled WGS sequence"/>
</dbReference>
<accession>A0A2P8FWE7</accession>
<keyword evidence="1" id="KW-0472">Membrane</keyword>
<feature type="transmembrane region" description="Helical" evidence="1">
    <location>
        <begin position="182"/>
        <end position="199"/>
    </location>
</feature>
<keyword evidence="1" id="KW-1133">Transmembrane helix</keyword>
<keyword evidence="1" id="KW-0812">Transmembrane</keyword>
<evidence type="ECO:0000256" key="1">
    <source>
        <dbReference type="SAM" id="Phobius"/>
    </source>
</evidence>
<dbReference type="AlphaFoldDB" id="A0A2P8FWE7"/>
<name>A0A2P8FWE7_9BACT</name>
<organism evidence="2 3">
    <name type="scientific">Dyadobacter jiangsuensis</name>
    <dbReference type="NCBI Taxonomy" id="1591085"/>
    <lineage>
        <taxon>Bacteria</taxon>
        <taxon>Pseudomonadati</taxon>
        <taxon>Bacteroidota</taxon>
        <taxon>Cytophagia</taxon>
        <taxon>Cytophagales</taxon>
        <taxon>Spirosomataceae</taxon>
        <taxon>Dyadobacter</taxon>
    </lineage>
</organism>
<feature type="transmembrane region" description="Helical" evidence="1">
    <location>
        <begin position="31"/>
        <end position="50"/>
    </location>
</feature>
<dbReference type="RefSeq" id="WP_106597225.1">
    <property type="nucleotide sequence ID" value="NZ_PYAS01000010.1"/>
</dbReference>
<feature type="transmembrane region" description="Helical" evidence="1">
    <location>
        <begin position="56"/>
        <end position="79"/>
    </location>
</feature>
<feature type="transmembrane region" description="Helical" evidence="1">
    <location>
        <begin position="151"/>
        <end position="170"/>
    </location>
</feature>
<reference evidence="2 3" key="1">
    <citation type="submission" date="2018-03" db="EMBL/GenBank/DDBJ databases">
        <title>Genomic Encyclopedia of Archaeal and Bacterial Type Strains, Phase II (KMG-II): from individual species to whole genera.</title>
        <authorList>
            <person name="Goeker M."/>
        </authorList>
    </citation>
    <scope>NUCLEOTIDE SEQUENCE [LARGE SCALE GENOMIC DNA]</scope>
    <source>
        <strain evidence="2 3">DSM 29057</strain>
    </source>
</reference>
<gene>
    <name evidence="2" type="ORF">CLV60_11026</name>
</gene>
<proteinExistence type="predicted"/>
<protein>
    <submittedName>
        <fullName evidence="2">Uncharacterized protein</fullName>
    </submittedName>
</protein>
<evidence type="ECO:0000313" key="2">
    <source>
        <dbReference type="EMBL" id="PSL26048.1"/>
    </source>
</evidence>
<dbReference type="EMBL" id="PYAS01000010">
    <property type="protein sequence ID" value="PSL26048.1"/>
    <property type="molecule type" value="Genomic_DNA"/>
</dbReference>
<dbReference type="OrthoDB" id="661464at2"/>
<sequence length="217" mass="23865">MKNEMILPAEAQVLPVRDTALLLKTWVRNHIYANALGLAILHPFLAHYFTGPHDKALTAAQLVMHNVSLVTFIILLVVWQNRALQIRFSIGTFRGLGYFLLFVPAAFWLGYYTLYIPFDIIFMYVTIGIINAGLVGSLLPKPGQWAWQCILSFLLAGIAGAACGIAAYFAGLKDAGGFVKDYGMWSLISITAAVTYGSLTRRALGRQLREAPNGQSV</sequence>